<dbReference type="OrthoDB" id="9792137at2"/>
<proteinExistence type="predicted"/>
<organism evidence="1 2">
    <name type="scientific">Sulfurifustis variabilis</name>
    <dbReference type="NCBI Taxonomy" id="1675686"/>
    <lineage>
        <taxon>Bacteria</taxon>
        <taxon>Pseudomonadati</taxon>
        <taxon>Pseudomonadota</taxon>
        <taxon>Gammaproteobacteria</taxon>
        <taxon>Acidiferrobacterales</taxon>
        <taxon>Acidiferrobacteraceae</taxon>
        <taxon>Sulfurifustis</taxon>
    </lineage>
</organism>
<dbReference type="Gene3D" id="3.90.850.10">
    <property type="entry name" value="Fumarylacetoacetase-like, C-terminal domain"/>
    <property type="match status" value="1"/>
</dbReference>
<keyword evidence="2" id="KW-1185">Reference proteome</keyword>
<evidence type="ECO:0000313" key="2">
    <source>
        <dbReference type="Proteomes" id="UP000218899"/>
    </source>
</evidence>
<name>A0A1B4V6E8_9GAMM</name>
<dbReference type="PANTHER" id="PTHR30143:SF0">
    <property type="entry name" value="2-KETO-4-PENTENOATE HYDRATASE"/>
    <property type="match status" value="1"/>
</dbReference>
<dbReference type="GO" id="GO:0008684">
    <property type="term" value="F:2-oxopent-4-enoate hydratase activity"/>
    <property type="evidence" value="ECO:0007669"/>
    <property type="project" value="TreeGrafter"/>
</dbReference>
<dbReference type="KEGG" id="sva:SVA_2540"/>
<dbReference type="AlphaFoldDB" id="A0A1B4V6E8"/>
<dbReference type="InterPro" id="IPR050772">
    <property type="entry name" value="Hydratase-Decarb/MhpD_sf"/>
</dbReference>
<dbReference type="Proteomes" id="UP000218899">
    <property type="component" value="Chromosome"/>
</dbReference>
<dbReference type="GO" id="GO:0005737">
    <property type="term" value="C:cytoplasm"/>
    <property type="evidence" value="ECO:0007669"/>
    <property type="project" value="TreeGrafter"/>
</dbReference>
<gene>
    <name evidence="1" type="ORF">SVA_2540</name>
</gene>
<accession>A0A1B4V6E8</accession>
<dbReference type="PANTHER" id="PTHR30143">
    <property type="entry name" value="ACID HYDRATASE"/>
    <property type="match status" value="1"/>
</dbReference>
<evidence type="ECO:0000313" key="1">
    <source>
        <dbReference type="EMBL" id="BAU49088.1"/>
    </source>
</evidence>
<dbReference type="InterPro" id="IPR036663">
    <property type="entry name" value="Fumarylacetoacetase_C_sf"/>
</dbReference>
<protein>
    <submittedName>
        <fullName evidence="1">2-keto-4-pentenoate hydratase</fullName>
    </submittedName>
</protein>
<dbReference type="RefSeq" id="WP_096461539.1">
    <property type="nucleotide sequence ID" value="NZ_AP014936.1"/>
</dbReference>
<reference evidence="1 2" key="1">
    <citation type="submission" date="2015-08" db="EMBL/GenBank/DDBJ databases">
        <title>Complete genome sequence of Sulfurifustis variabilis.</title>
        <authorList>
            <person name="Miura A."/>
            <person name="Kojima H."/>
            <person name="Fukui M."/>
        </authorList>
    </citation>
    <scope>NUCLEOTIDE SEQUENCE [LARGE SCALE GENOMIC DNA]</scope>
    <source>
        <strain evidence="2">skN76</strain>
    </source>
</reference>
<dbReference type="SUPFAM" id="SSF56529">
    <property type="entry name" value="FAH"/>
    <property type="match status" value="1"/>
</dbReference>
<dbReference type="EMBL" id="AP014936">
    <property type="protein sequence ID" value="BAU49088.1"/>
    <property type="molecule type" value="Genomic_DNA"/>
</dbReference>
<sequence length="255" mass="27213">MDLQQASELIWSESRSGRFFPEALRGRLSLAEGLRVQLGVRDRKLASGGRQAGWKVGLTSERVRRRYGTDARPFGHIMAADVYPSGATVPLARFPHAAIEPELCFTIGTTLRGPGVTPAQARAAVSAAGAAFELNQNRAQGVADFPLNVADNLSQWGLVTGETLAPPPAGFDFSRVSMECRRDGAVVAQALGDAGHIDDHFLSLSILANMLAEHGEALEAGMRVITGSFSKHDVTAAGAWRARFSGVGEVSVRFE</sequence>